<dbReference type="Proteomes" id="UP000824230">
    <property type="component" value="Unassembled WGS sequence"/>
</dbReference>
<evidence type="ECO:0000256" key="6">
    <source>
        <dbReference type="ARBA" id="ARBA00023239"/>
    </source>
</evidence>
<evidence type="ECO:0000256" key="1">
    <source>
        <dbReference type="ARBA" id="ARBA00006486"/>
    </source>
</evidence>
<dbReference type="SUPFAM" id="SSF52016">
    <property type="entry name" value="LeuD/IlvD-like"/>
    <property type="match status" value="1"/>
</dbReference>
<dbReference type="GO" id="GO:0009082">
    <property type="term" value="P:branched-chain amino acid biosynthetic process"/>
    <property type="evidence" value="ECO:0007669"/>
    <property type="project" value="UniProtKB-KW"/>
</dbReference>
<name>A0A9D1VJT7_9FIRM</name>
<evidence type="ECO:0000256" key="7">
    <source>
        <dbReference type="ARBA" id="ARBA00023304"/>
    </source>
</evidence>
<evidence type="ECO:0000313" key="10">
    <source>
        <dbReference type="EMBL" id="HIX36524.1"/>
    </source>
</evidence>
<protein>
    <submittedName>
        <fullName evidence="10">Dihydroxy-acid dehydratase</fullName>
    </submittedName>
</protein>
<dbReference type="InterPro" id="IPR037237">
    <property type="entry name" value="IlvD/EDD_N"/>
</dbReference>
<dbReference type="GO" id="GO:0051537">
    <property type="term" value="F:2 iron, 2 sulfur cluster binding"/>
    <property type="evidence" value="ECO:0007669"/>
    <property type="project" value="UniProtKB-KW"/>
</dbReference>
<keyword evidence="7" id="KW-0100">Branched-chain amino acid biosynthesis</keyword>
<evidence type="ECO:0000313" key="11">
    <source>
        <dbReference type="Proteomes" id="UP000824230"/>
    </source>
</evidence>
<dbReference type="InterPro" id="IPR000581">
    <property type="entry name" value="ILV_EDD_N"/>
</dbReference>
<dbReference type="SUPFAM" id="SSF143975">
    <property type="entry name" value="IlvD/EDD N-terminal domain-like"/>
    <property type="match status" value="1"/>
</dbReference>
<keyword evidence="6" id="KW-0456">Lyase</keyword>
<dbReference type="PROSITE" id="PS00886">
    <property type="entry name" value="ILVD_EDD_1"/>
    <property type="match status" value="1"/>
</dbReference>
<feature type="domain" description="Dihydroxy-acid/6-phosphogluconate dehydratase C-terminal" evidence="9">
    <location>
        <begin position="373"/>
        <end position="571"/>
    </location>
</feature>
<evidence type="ECO:0000256" key="2">
    <source>
        <dbReference type="ARBA" id="ARBA00022714"/>
    </source>
</evidence>
<dbReference type="Pfam" id="PF00920">
    <property type="entry name" value="ILVD_EDD_N"/>
    <property type="match status" value="1"/>
</dbReference>
<dbReference type="GO" id="GO:0046872">
    <property type="term" value="F:metal ion binding"/>
    <property type="evidence" value="ECO:0007669"/>
    <property type="project" value="UniProtKB-KW"/>
</dbReference>
<dbReference type="PANTHER" id="PTHR43661">
    <property type="entry name" value="D-XYLONATE DEHYDRATASE"/>
    <property type="match status" value="1"/>
</dbReference>
<keyword evidence="2" id="KW-0001">2Fe-2S</keyword>
<dbReference type="GO" id="GO:0016836">
    <property type="term" value="F:hydro-lyase activity"/>
    <property type="evidence" value="ECO:0007669"/>
    <property type="project" value="TreeGrafter"/>
</dbReference>
<dbReference type="InterPro" id="IPR042096">
    <property type="entry name" value="Dihydro-acid_dehy_C"/>
</dbReference>
<keyword evidence="7" id="KW-0028">Amino-acid biosynthesis</keyword>
<keyword evidence="3" id="KW-0479">Metal-binding</keyword>
<evidence type="ECO:0000256" key="4">
    <source>
        <dbReference type="ARBA" id="ARBA00023004"/>
    </source>
</evidence>
<comment type="caution">
    <text evidence="10">The sequence shown here is derived from an EMBL/GenBank/DDBJ whole genome shotgun (WGS) entry which is preliminary data.</text>
</comment>
<dbReference type="FunFam" id="3.50.30.80:FF:000001">
    <property type="entry name" value="Dihydroxy-acid dehydratase"/>
    <property type="match status" value="1"/>
</dbReference>
<evidence type="ECO:0000259" key="9">
    <source>
        <dbReference type="Pfam" id="PF24877"/>
    </source>
</evidence>
<comment type="similarity">
    <text evidence="1">Belongs to the IlvD/Edd family.</text>
</comment>
<dbReference type="InterPro" id="IPR056740">
    <property type="entry name" value="ILV_EDD_C"/>
</dbReference>
<accession>A0A9D1VJT7</accession>
<dbReference type="Gene3D" id="3.50.30.80">
    <property type="entry name" value="IlvD/EDD C-terminal domain-like"/>
    <property type="match status" value="1"/>
</dbReference>
<reference evidence="10" key="2">
    <citation type="submission" date="2021-04" db="EMBL/GenBank/DDBJ databases">
        <authorList>
            <person name="Gilroy R."/>
        </authorList>
    </citation>
    <scope>NUCLEOTIDE SEQUENCE</scope>
    <source>
        <strain evidence="10">ChiHjej12B11-1927</strain>
    </source>
</reference>
<keyword evidence="4" id="KW-0408">Iron</keyword>
<dbReference type="AlphaFoldDB" id="A0A9D1VJT7"/>
<evidence type="ECO:0000259" key="8">
    <source>
        <dbReference type="Pfam" id="PF00920"/>
    </source>
</evidence>
<proteinExistence type="inferred from homology"/>
<evidence type="ECO:0000256" key="5">
    <source>
        <dbReference type="ARBA" id="ARBA00023014"/>
    </source>
</evidence>
<dbReference type="PROSITE" id="PS00887">
    <property type="entry name" value="ILVD_EDD_2"/>
    <property type="match status" value="1"/>
</dbReference>
<dbReference type="GO" id="GO:0005829">
    <property type="term" value="C:cytosol"/>
    <property type="evidence" value="ECO:0007669"/>
    <property type="project" value="TreeGrafter"/>
</dbReference>
<sequence length="575" mass="62466">MKNRQKSAPQRLLWAQFDALQMGSGWDEEDITKPQILLEDVFGDSHPGSVHLAGLMEQAKYGVFEKGGFPAQYHTTDICDGCAQGHDGMNYILASREAICDMIEVHGSVYPWDGMILAASCDKSIPAQLKAAARLDIPTIFIPGGSMRPGPDMTTSLVAGDISLRQKRKDAVTPQEVRDYKLTGCPSCGACTFLGTASTMQCMAEALGLTLPGAALMPATMRDILGSARMAGRKIMELVDKGIKVSDIVTREALENAVIIHSAIGGSTNATIHLPAIARELGIILEPELFDRINHQVPHLGNITPSGEHLTEAFWFAGGIPMVELELRDMLHLDVMTVTGKTLGENLEDLEKENFFQRNLGYLHNYGLEREQVIFPVEKAREKGSVAILRGNLAPDGAVIKYSACTEDMRERKGPARVFNCEEDAYQAVVDKKVAPGDMLIIRYEGPRGSGMPEMLMTTEAIVCDEELNGEVALITDGRFSGATRGAAIGHVSPEAAAGGPLAFVEDGDILAYSVKNRSLDIVGIRGEEKSPEEIEEILQERRKAGILPRPERKGLLKRYTSHALSAMEGAGYDC</sequence>
<evidence type="ECO:0000256" key="3">
    <source>
        <dbReference type="ARBA" id="ARBA00022723"/>
    </source>
</evidence>
<keyword evidence="5" id="KW-0411">Iron-sulfur</keyword>
<dbReference type="InterPro" id="IPR020558">
    <property type="entry name" value="DiOHA_6PGluconate_deHydtase_CS"/>
</dbReference>
<organism evidence="10 11">
    <name type="scientific">Candidatus Blautia pullistercoris</name>
    <dbReference type="NCBI Taxonomy" id="2838499"/>
    <lineage>
        <taxon>Bacteria</taxon>
        <taxon>Bacillati</taxon>
        <taxon>Bacillota</taxon>
        <taxon>Clostridia</taxon>
        <taxon>Lachnospirales</taxon>
        <taxon>Lachnospiraceae</taxon>
        <taxon>Blautia</taxon>
    </lineage>
</organism>
<dbReference type="EMBL" id="DXFG01000031">
    <property type="protein sequence ID" value="HIX36524.1"/>
    <property type="molecule type" value="Genomic_DNA"/>
</dbReference>
<reference evidence="10" key="1">
    <citation type="journal article" date="2021" name="PeerJ">
        <title>Extensive microbial diversity within the chicken gut microbiome revealed by metagenomics and culture.</title>
        <authorList>
            <person name="Gilroy R."/>
            <person name="Ravi A."/>
            <person name="Getino M."/>
            <person name="Pursley I."/>
            <person name="Horton D.L."/>
            <person name="Alikhan N.F."/>
            <person name="Baker D."/>
            <person name="Gharbi K."/>
            <person name="Hall N."/>
            <person name="Watson M."/>
            <person name="Adriaenssens E.M."/>
            <person name="Foster-Nyarko E."/>
            <person name="Jarju S."/>
            <person name="Secka A."/>
            <person name="Antonio M."/>
            <person name="Oren A."/>
            <person name="Chaudhuri R.R."/>
            <person name="La Ragione R."/>
            <person name="Hildebrand F."/>
            <person name="Pallen M.J."/>
        </authorList>
    </citation>
    <scope>NUCLEOTIDE SEQUENCE</scope>
    <source>
        <strain evidence="10">ChiHjej12B11-1927</strain>
    </source>
</reference>
<gene>
    <name evidence="10" type="ORF">H9738_01435</name>
</gene>
<dbReference type="Pfam" id="PF24877">
    <property type="entry name" value="ILV_EDD_C"/>
    <property type="match status" value="1"/>
</dbReference>
<feature type="domain" description="Dihydroxy-acid/6-phosphogluconate dehydratase N-terminal" evidence="8">
    <location>
        <begin position="33"/>
        <end position="346"/>
    </location>
</feature>
<dbReference type="PANTHER" id="PTHR43661:SF3">
    <property type="entry name" value="D-XYLONATE DEHYDRATASE YAGF-RELATED"/>
    <property type="match status" value="1"/>
</dbReference>